<gene>
    <name evidence="1" type="ORF">EV146_11431</name>
</gene>
<dbReference type="Proteomes" id="UP000295689">
    <property type="component" value="Unassembled WGS sequence"/>
</dbReference>
<evidence type="ECO:0000313" key="1">
    <source>
        <dbReference type="EMBL" id="TCN20414.1"/>
    </source>
</evidence>
<keyword evidence="2" id="KW-1185">Reference proteome</keyword>
<protein>
    <submittedName>
        <fullName evidence="1">Uncharacterized protein</fullName>
    </submittedName>
</protein>
<evidence type="ECO:0000313" key="2">
    <source>
        <dbReference type="Proteomes" id="UP000295689"/>
    </source>
</evidence>
<comment type="caution">
    <text evidence="1">The sequence shown here is derived from an EMBL/GenBank/DDBJ whole genome shotgun (WGS) entry which is preliminary data.</text>
</comment>
<dbReference type="AlphaFoldDB" id="A0A4R2B4V6"/>
<reference evidence="1 2" key="1">
    <citation type="journal article" date="2015" name="Stand. Genomic Sci.">
        <title>Genomic Encyclopedia of Bacterial and Archaeal Type Strains, Phase III: the genomes of soil and plant-associated and newly described type strains.</title>
        <authorList>
            <person name="Whitman W.B."/>
            <person name="Woyke T."/>
            <person name="Klenk H.P."/>
            <person name="Zhou Y."/>
            <person name="Lilburn T.G."/>
            <person name="Beck B.J."/>
            <person name="De Vos P."/>
            <person name="Vandamme P."/>
            <person name="Eisen J.A."/>
            <person name="Garrity G."/>
            <person name="Hugenholtz P."/>
            <person name="Kyrpides N.C."/>
        </authorList>
    </citation>
    <scope>NUCLEOTIDE SEQUENCE [LARGE SCALE GENOMIC DNA]</scope>
    <source>
        <strain evidence="1 2">CV53</strain>
    </source>
</reference>
<name>A0A4R2B4V6_9BACI</name>
<dbReference type="RefSeq" id="WP_132011029.1">
    <property type="nucleotide sequence ID" value="NZ_JABUHM010000012.1"/>
</dbReference>
<dbReference type="EMBL" id="SLVV01000014">
    <property type="protein sequence ID" value="TCN20414.1"/>
    <property type="molecule type" value="Genomic_DNA"/>
</dbReference>
<proteinExistence type="predicted"/>
<organism evidence="1 2">
    <name type="scientific">Mesobacillus foraminis</name>
    <dbReference type="NCBI Taxonomy" id="279826"/>
    <lineage>
        <taxon>Bacteria</taxon>
        <taxon>Bacillati</taxon>
        <taxon>Bacillota</taxon>
        <taxon>Bacilli</taxon>
        <taxon>Bacillales</taxon>
        <taxon>Bacillaceae</taxon>
        <taxon>Mesobacillus</taxon>
    </lineage>
</organism>
<accession>A0A4R2B4V6</accession>
<sequence length="60" mass="6774">MDKIGGDKERVVGGANVKSLLKDAEEFVKTSPVPSEAIRYRRGKIPVSRPKNNNRFTIFR</sequence>